<evidence type="ECO:0000256" key="1">
    <source>
        <dbReference type="SAM" id="MobiDB-lite"/>
    </source>
</evidence>
<accession>A0ABC8QQK1</accession>
<feature type="non-terminal residue" evidence="2">
    <location>
        <position position="1"/>
    </location>
</feature>
<feature type="region of interest" description="Disordered" evidence="1">
    <location>
        <begin position="67"/>
        <end position="110"/>
    </location>
</feature>
<proteinExistence type="predicted"/>
<comment type="caution">
    <text evidence="2">The sequence shown here is derived from an EMBL/GenBank/DDBJ whole genome shotgun (WGS) entry which is preliminary data.</text>
</comment>
<feature type="non-terminal residue" evidence="2">
    <location>
        <position position="110"/>
    </location>
</feature>
<gene>
    <name evidence="2" type="ORF">ILEXP_LOCUS662</name>
</gene>
<dbReference type="Proteomes" id="UP001642360">
    <property type="component" value="Unassembled WGS sequence"/>
</dbReference>
<sequence length="110" mass="12027">KARPVRNFLSFFSTEPTTYVQELFNLESPIRTISIEPPSEVPTEATSGDVIPTSPNILPELTTVIEAPPSPPIEPIQDSVVPSEFVPDPEVEPASKKRKALEFEASPSEP</sequence>
<organism evidence="2 3">
    <name type="scientific">Ilex paraguariensis</name>
    <name type="common">yerba mate</name>
    <dbReference type="NCBI Taxonomy" id="185542"/>
    <lineage>
        <taxon>Eukaryota</taxon>
        <taxon>Viridiplantae</taxon>
        <taxon>Streptophyta</taxon>
        <taxon>Embryophyta</taxon>
        <taxon>Tracheophyta</taxon>
        <taxon>Spermatophyta</taxon>
        <taxon>Magnoliopsida</taxon>
        <taxon>eudicotyledons</taxon>
        <taxon>Gunneridae</taxon>
        <taxon>Pentapetalae</taxon>
        <taxon>asterids</taxon>
        <taxon>campanulids</taxon>
        <taxon>Aquifoliales</taxon>
        <taxon>Aquifoliaceae</taxon>
        <taxon>Ilex</taxon>
    </lineage>
</organism>
<keyword evidence="3" id="KW-1185">Reference proteome</keyword>
<evidence type="ECO:0000313" key="2">
    <source>
        <dbReference type="EMBL" id="CAK9133742.1"/>
    </source>
</evidence>
<dbReference type="EMBL" id="CAUOFW020000148">
    <property type="protein sequence ID" value="CAK9133742.1"/>
    <property type="molecule type" value="Genomic_DNA"/>
</dbReference>
<evidence type="ECO:0000313" key="3">
    <source>
        <dbReference type="Proteomes" id="UP001642360"/>
    </source>
</evidence>
<protein>
    <submittedName>
        <fullName evidence="2">Uncharacterized protein</fullName>
    </submittedName>
</protein>
<name>A0ABC8QQK1_9AQUA</name>
<reference evidence="2 3" key="1">
    <citation type="submission" date="2024-02" db="EMBL/GenBank/DDBJ databases">
        <authorList>
            <person name="Vignale AGUSTIN F."/>
            <person name="Sosa J E."/>
            <person name="Modenutti C."/>
        </authorList>
    </citation>
    <scope>NUCLEOTIDE SEQUENCE [LARGE SCALE GENOMIC DNA]</scope>
</reference>
<dbReference type="AlphaFoldDB" id="A0ABC8QQK1"/>